<sequence length="108" mass="12401">MGQLLVNCLLYAELQEPVTILKNTLTVKRMKEHKKKSKIRETVEQMDKFVYLLSCMFTPDEKYDDDIERRVNAGNIVNGALHSFMCSQKISNEAQLVVHRGVLISTLT</sequence>
<dbReference type="Proteomes" id="UP000663880">
    <property type="component" value="Unassembled WGS sequence"/>
</dbReference>
<accession>A0A821QW27</accession>
<proteinExistence type="predicted"/>
<reference evidence="1" key="1">
    <citation type="submission" date="2021-02" db="EMBL/GenBank/DDBJ databases">
        <authorList>
            <person name="Steward A R."/>
        </authorList>
    </citation>
    <scope>NUCLEOTIDE SEQUENCE</scope>
</reference>
<organism evidence="1 2">
    <name type="scientific">Pieris macdunnoughi</name>
    <dbReference type="NCBI Taxonomy" id="345717"/>
    <lineage>
        <taxon>Eukaryota</taxon>
        <taxon>Metazoa</taxon>
        <taxon>Ecdysozoa</taxon>
        <taxon>Arthropoda</taxon>
        <taxon>Hexapoda</taxon>
        <taxon>Insecta</taxon>
        <taxon>Pterygota</taxon>
        <taxon>Neoptera</taxon>
        <taxon>Endopterygota</taxon>
        <taxon>Lepidoptera</taxon>
        <taxon>Glossata</taxon>
        <taxon>Ditrysia</taxon>
        <taxon>Papilionoidea</taxon>
        <taxon>Pieridae</taxon>
        <taxon>Pierinae</taxon>
        <taxon>Pieris</taxon>
    </lineage>
</organism>
<evidence type="ECO:0000313" key="1">
    <source>
        <dbReference type="EMBL" id="CAF4833183.1"/>
    </source>
</evidence>
<keyword evidence="2" id="KW-1185">Reference proteome</keyword>
<dbReference type="EMBL" id="CAJOBZ010000011">
    <property type="protein sequence ID" value="CAF4833183.1"/>
    <property type="molecule type" value="Genomic_DNA"/>
</dbReference>
<protein>
    <submittedName>
        <fullName evidence="1">Uncharacterized protein</fullName>
    </submittedName>
</protein>
<dbReference type="OrthoDB" id="425681at2759"/>
<gene>
    <name evidence="1" type="ORF">PMACD_LOCUS5500</name>
</gene>
<evidence type="ECO:0000313" key="2">
    <source>
        <dbReference type="Proteomes" id="UP000663880"/>
    </source>
</evidence>
<dbReference type="AlphaFoldDB" id="A0A821QW27"/>
<name>A0A821QW27_9NEOP</name>
<comment type="caution">
    <text evidence="1">The sequence shown here is derived from an EMBL/GenBank/DDBJ whole genome shotgun (WGS) entry which is preliminary data.</text>
</comment>